<dbReference type="GO" id="GO:0009423">
    <property type="term" value="P:chorismate biosynthetic process"/>
    <property type="evidence" value="ECO:0007669"/>
    <property type="project" value="UniProtKB-UniRule"/>
</dbReference>
<evidence type="ECO:0000313" key="12">
    <source>
        <dbReference type="EMBL" id="SMC22773.1"/>
    </source>
</evidence>
<dbReference type="GO" id="GO:0019632">
    <property type="term" value="P:shikimate metabolic process"/>
    <property type="evidence" value="ECO:0007669"/>
    <property type="project" value="InterPro"/>
</dbReference>
<dbReference type="Pfam" id="PF08501">
    <property type="entry name" value="Shikimate_dh_N"/>
    <property type="match status" value="1"/>
</dbReference>
<feature type="domain" description="SDH C-terminal" evidence="11">
    <location>
        <begin position="236"/>
        <end position="266"/>
    </location>
</feature>
<dbReference type="InterPro" id="IPR036291">
    <property type="entry name" value="NAD(P)-bd_dom_sf"/>
</dbReference>
<feature type="binding site" evidence="8">
    <location>
        <position position="236"/>
    </location>
    <ligand>
        <name>NADP(+)</name>
        <dbReference type="ChEBI" id="CHEBI:58349"/>
    </ligand>
</feature>
<feature type="binding site" evidence="8">
    <location>
        <position position="213"/>
    </location>
    <ligand>
        <name>NADP(+)</name>
        <dbReference type="ChEBI" id="CHEBI:58349"/>
    </ligand>
</feature>
<proteinExistence type="inferred from homology"/>
<dbReference type="STRING" id="1121390.SAMN02746041_01546"/>
<comment type="pathway">
    <text evidence="1 8">Metabolic intermediate biosynthesis; chorismate biosynthesis; chorismate from D-erythrose 4-phosphate and phosphoenolpyruvate: step 4/7.</text>
</comment>
<keyword evidence="5 8" id="KW-0560">Oxidoreductase</keyword>
<evidence type="ECO:0000256" key="5">
    <source>
        <dbReference type="ARBA" id="ARBA00023002"/>
    </source>
</evidence>
<evidence type="ECO:0000256" key="2">
    <source>
        <dbReference type="ARBA" id="ARBA00012962"/>
    </source>
</evidence>
<reference evidence="12 13" key="1">
    <citation type="submission" date="2017-04" db="EMBL/GenBank/DDBJ databases">
        <authorList>
            <person name="Afonso C.L."/>
            <person name="Miller P.J."/>
            <person name="Scott M.A."/>
            <person name="Spackman E."/>
            <person name="Goraichik I."/>
            <person name="Dimitrov K.M."/>
            <person name="Suarez D.L."/>
            <person name="Swayne D.E."/>
        </authorList>
    </citation>
    <scope>NUCLEOTIDE SEQUENCE [LARGE SCALE GENOMIC DNA]</scope>
    <source>
        <strain evidence="12 13">DSM 13146</strain>
    </source>
</reference>
<comment type="subunit">
    <text evidence="8">Homodimer.</text>
</comment>
<dbReference type="GO" id="GO:0009073">
    <property type="term" value="P:aromatic amino acid family biosynthetic process"/>
    <property type="evidence" value="ECO:0007669"/>
    <property type="project" value="UniProtKB-KW"/>
</dbReference>
<dbReference type="Proteomes" id="UP000192783">
    <property type="component" value="Unassembled WGS sequence"/>
</dbReference>
<evidence type="ECO:0000256" key="6">
    <source>
        <dbReference type="ARBA" id="ARBA00023141"/>
    </source>
</evidence>
<dbReference type="EC" id="1.1.1.25" evidence="2 8"/>
<dbReference type="PANTHER" id="PTHR21089">
    <property type="entry name" value="SHIKIMATE DEHYDROGENASE"/>
    <property type="match status" value="1"/>
</dbReference>
<feature type="active site" description="Proton acceptor" evidence="8">
    <location>
        <position position="69"/>
    </location>
</feature>
<dbReference type="GO" id="GO:0008652">
    <property type="term" value="P:amino acid biosynthetic process"/>
    <property type="evidence" value="ECO:0007669"/>
    <property type="project" value="UniProtKB-KW"/>
</dbReference>
<comment type="catalytic activity">
    <reaction evidence="7 8">
        <text>shikimate + NADP(+) = 3-dehydroshikimate + NADPH + H(+)</text>
        <dbReference type="Rhea" id="RHEA:17737"/>
        <dbReference type="ChEBI" id="CHEBI:15378"/>
        <dbReference type="ChEBI" id="CHEBI:16630"/>
        <dbReference type="ChEBI" id="CHEBI:36208"/>
        <dbReference type="ChEBI" id="CHEBI:57783"/>
        <dbReference type="ChEBI" id="CHEBI:58349"/>
        <dbReference type="EC" id="1.1.1.25"/>
    </reaction>
</comment>
<evidence type="ECO:0000259" key="10">
    <source>
        <dbReference type="Pfam" id="PF08501"/>
    </source>
</evidence>
<dbReference type="Gene3D" id="3.40.50.720">
    <property type="entry name" value="NAD(P)-binding Rossmann-like Domain"/>
    <property type="match status" value="1"/>
</dbReference>
<feature type="binding site" evidence="8">
    <location>
        <position position="81"/>
    </location>
    <ligand>
        <name>NADP(+)</name>
        <dbReference type="ChEBI" id="CHEBI:58349"/>
    </ligand>
</feature>
<evidence type="ECO:0000259" key="11">
    <source>
        <dbReference type="Pfam" id="PF18317"/>
    </source>
</evidence>
<sequence>MARSVQHDLYGVVGNPVRHSLSPAMMNAALVHLAVPAFYLALESEDFAQDLEGLVELGLRGLSVTIPHKETALGLCAWVDEAAREIGAVNTLRWSEKGWEGRNTDWIGAVRALQSAVELGGQRALVLGAGGAAKAVIYGLVRSGLQVTVANRTEAKARDLAARFGCHWVPLAHMKEVSVDLVVHCTAGGLRGRSYAFALEEVPFRPGAVVMDIVYSPLDTPFLQAARAAGASVVDGLEMLLHQGVEQLSWWLGRPAPESVMRRALRDAAGGREGREGA</sequence>
<feature type="domain" description="Shikimate dehydrogenase substrate binding N-terminal" evidence="10">
    <location>
        <begin position="12"/>
        <end position="92"/>
    </location>
</feature>
<keyword evidence="3 8" id="KW-0028">Amino-acid biosynthesis</keyword>
<dbReference type="InterPro" id="IPR046346">
    <property type="entry name" value="Aminoacid_DH-like_N_sf"/>
</dbReference>
<evidence type="ECO:0000259" key="9">
    <source>
        <dbReference type="Pfam" id="PF01488"/>
    </source>
</evidence>
<keyword evidence="13" id="KW-1185">Reference proteome</keyword>
<feature type="binding site" evidence="8">
    <location>
        <position position="243"/>
    </location>
    <ligand>
        <name>shikimate</name>
        <dbReference type="ChEBI" id="CHEBI:36208"/>
    </ligand>
</feature>
<evidence type="ECO:0000313" key="13">
    <source>
        <dbReference type="Proteomes" id="UP000192783"/>
    </source>
</evidence>
<keyword evidence="4 8" id="KW-0521">NADP</keyword>
<feature type="binding site" evidence="8">
    <location>
        <position position="90"/>
    </location>
    <ligand>
        <name>shikimate</name>
        <dbReference type="ChEBI" id="CHEBI:36208"/>
    </ligand>
</feature>
<feature type="binding site" evidence="8">
    <location>
        <begin position="20"/>
        <end position="22"/>
    </location>
    <ligand>
        <name>shikimate</name>
        <dbReference type="ChEBI" id="CHEBI:36208"/>
    </ligand>
</feature>
<name>A0A1W1XFN6_9BACT</name>
<feature type="domain" description="Quinate/shikimate 5-dehydrogenase/glutamyl-tRNA reductase" evidence="9">
    <location>
        <begin position="116"/>
        <end position="187"/>
    </location>
</feature>
<evidence type="ECO:0000256" key="1">
    <source>
        <dbReference type="ARBA" id="ARBA00004871"/>
    </source>
</evidence>
<accession>A0A1W1XFN6</accession>
<dbReference type="Pfam" id="PF18317">
    <property type="entry name" value="SDH_C"/>
    <property type="match status" value="1"/>
</dbReference>
<protein>
    <recommendedName>
        <fullName evidence="2 8">Shikimate dehydrogenase (NADP(+))</fullName>
        <shortName evidence="8">SDH</shortName>
        <ecNumber evidence="2 8">1.1.1.25</ecNumber>
    </recommendedName>
</protein>
<dbReference type="PANTHER" id="PTHR21089:SF1">
    <property type="entry name" value="BIFUNCTIONAL 3-DEHYDROQUINATE DEHYDRATASE_SHIKIMATE DEHYDROGENASE, CHLOROPLASTIC"/>
    <property type="match status" value="1"/>
</dbReference>
<feature type="binding site" evidence="8">
    <location>
        <position position="105"/>
    </location>
    <ligand>
        <name>shikimate</name>
        <dbReference type="ChEBI" id="CHEBI:36208"/>
    </ligand>
</feature>
<dbReference type="AlphaFoldDB" id="A0A1W1XFN6"/>
<feature type="binding site" evidence="8">
    <location>
        <position position="65"/>
    </location>
    <ligand>
        <name>shikimate</name>
        <dbReference type="ChEBI" id="CHEBI:36208"/>
    </ligand>
</feature>
<feature type="binding site" evidence="8">
    <location>
        <position position="215"/>
    </location>
    <ligand>
        <name>shikimate</name>
        <dbReference type="ChEBI" id="CHEBI:36208"/>
    </ligand>
</feature>
<dbReference type="InterPro" id="IPR006151">
    <property type="entry name" value="Shikm_DH/Glu-tRNA_Rdtase"/>
</dbReference>
<dbReference type="SUPFAM" id="SSF51735">
    <property type="entry name" value="NAD(P)-binding Rossmann-fold domains"/>
    <property type="match status" value="1"/>
</dbReference>
<evidence type="ECO:0000256" key="7">
    <source>
        <dbReference type="ARBA" id="ARBA00049442"/>
    </source>
</evidence>
<comment type="similarity">
    <text evidence="8">Belongs to the shikimate dehydrogenase family.</text>
</comment>
<dbReference type="NCBIfam" id="TIGR00507">
    <property type="entry name" value="aroE"/>
    <property type="match status" value="1"/>
</dbReference>
<keyword evidence="6 8" id="KW-0057">Aromatic amino acid biosynthesis</keyword>
<dbReference type="SUPFAM" id="SSF53223">
    <property type="entry name" value="Aminoacid dehydrogenase-like, N-terminal domain"/>
    <property type="match status" value="1"/>
</dbReference>
<dbReference type="OrthoDB" id="9792692at2"/>
<dbReference type="InterPro" id="IPR022893">
    <property type="entry name" value="Shikimate_DH_fam"/>
</dbReference>
<dbReference type="RefSeq" id="WP_084057311.1">
    <property type="nucleotide sequence ID" value="NZ_FWXF01000007.1"/>
</dbReference>
<dbReference type="Gene3D" id="3.40.50.10860">
    <property type="entry name" value="Leucine Dehydrogenase, chain A, domain 1"/>
    <property type="match status" value="1"/>
</dbReference>
<comment type="function">
    <text evidence="8">Involved in the biosynthesis of the chorismate, which leads to the biosynthesis of aromatic amino acids. Catalyzes the reversible NADPH linked reduction of 3-dehydroshikimate (DHSA) to yield shikimate (SA).</text>
</comment>
<dbReference type="UniPathway" id="UPA00053">
    <property type="reaction ID" value="UER00087"/>
</dbReference>
<dbReference type="GO" id="GO:0050661">
    <property type="term" value="F:NADP binding"/>
    <property type="evidence" value="ECO:0007669"/>
    <property type="project" value="InterPro"/>
</dbReference>
<dbReference type="CDD" id="cd01065">
    <property type="entry name" value="NAD_bind_Shikimate_DH"/>
    <property type="match status" value="1"/>
</dbReference>
<gene>
    <name evidence="8" type="primary">aroE</name>
    <name evidence="12" type="ORF">SAMN02746041_01546</name>
</gene>
<evidence type="ECO:0000256" key="4">
    <source>
        <dbReference type="ARBA" id="ARBA00022857"/>
    </source>
</evidence>
<evidence type="ECO:0000256" key="8">
    <source>
        <dbReference type="HAMAP-Rule" id="MF_00222"/>
    </source>
</evidence>
<evidence type="ECO:0000256" key="3">
    <source>
        <dbReference type="ARBA" id="ARBA00022605"/>
    </source>
</evidence>
<feature type="binding site" evidence="8">
    <location>
        <begin position="151"/>
        <end position="156"/>
    </location>
    <ligand>
        <name>NADP(+)</name>
        <dbReference type="ChEBI" id="CHEBI:58349"/>
    </ligand>
</feature>
<feature type="binding site" evidence="8">
    <location>
        <begin position="128"/>
        <end position="132"/>
    </location>
    <ligand>
        <name>NADP(+)</name>
        <dbReference type="ChEBI" id="CHEBI:58349"/>
    </ligand>
</feature>
<dbReference type="Pfam" id="PF01488">
    <property type="entry name" value="Shikimate_DH"/>
    <property type="match status" value="1"/>
</dbReference>
<dbReference type="InterPro" id="IPR013708">
    <property type="entry name" value="Shikimate_DH-bd_N"/>
</dbReference>
<dbReference type="EMBL" id="FWXF01000007">
    <property type="protein sequence ID" value="SMC22773.1"/>
    <property type="molecule type" value="Genomic_DNA"/>
</dbReference>
<organism evidence="12 13">
    <name type="scientific">Desulfacinum hydrothermale DSM 13146</name>
    <dbReference type="NCBI Taxonomy" id="1121390"/>
    <lineage>
        <taxon>Bacteria</taxon>
        <taxon>Pseudomonadati</taxon>
        <taxon>Thermodesulfobacteriota</taxon>
        <taxon>Syntrophobacteria</taxon>
        <taxon>Syntrophobacterales</taxon>
        <taxon>Syntrophobacteraceae</taxon>
        <taxon>Desulfacinum</taxon>
    </lineage>
</organism>
<dbReference type="HAMAP" id="MF_00222">
    <property type="entry name" value="Shikimate_DH_AroE"/>
    <property type="match status" value="1"/>
</dbReference>
<dbReference type="InterPro" id="IPR041121">
    <property type="entry name" value="SDH_C"/>
</dbReference>
<dbReference type="GO" id="GO:0004764">
    <property type="term" value="F:shikimate 3-dehydrogenase (NADP+) activity"/>
    <property type="evidence" value="ECO:0007669"/>
    <property type="project" value="UniProtKB-UniRule"/>
</dbReference>
<dbReference type="InterPro" id="IPR011342">
    <property type="entry name" value="Shikimate_DH"/>
</dbReference>